<dbReference type="Proteomes" id="UP000054558">
    <property type="component" value="Unassembled WGS sequence"/>
</dbReference>
<evidence type="ECO:0000256" key="2">
    <source>
        <dbReference type="ARBA" id="ARBA00010794"/>
    </source>
</evidence>
<dbReference type="OMA" id="WKDEATI"/>
<comment type="catalytic activity">
    <reaction evidence="13">
        <text>phytol + CTP = phytyl phosphate + CDP + H(+)</text>
        <dbReference type="Rhea" id="RHEA:38055"/>
        <dbReference type="ChEBI" id="CHEBI:15378"/>
        <dbReference type="ChEBI" id="CHEBI:17327"/>
        <dbReference type="ChEBI" id="CHEBI:37563"/>
        <dbReference type="ChEBI" id="CHEBI:58069"/>
        <dbReference type="ChEBI" id="CHEBI:75483"/>
        <dbReference type="EC" id="2.7.1.182"/>
    </reaction>
</comment>
<evidence type="ECO:0000256" key="4">
    <source>
        <dbReference type="ARBA" id="ARBA00022640"/>
    </source>
</evidence>
<feature type="transmembrane region" description="Helical" evidence="15">
    <location>
        <begin position="12"/>
        <end position="28"/>
    </location>
</feature>
<feature type="transmembrane region" description="Helical" evidence="15">
    <location>
        <begin position="205"/>
        <end position="227"/>
    </location>
</feature>
<proteinExistence type="inferred from homology"/>
<evidence type="ECO:0000256" key="8">
    <source>
        <dbReference type="ARBA" id="ARBA00022946"/>
    </source>
</evidence>
<evidence type="ECO:0000256" key="3">
    <source>
        <dbReference type="ARBA" id="ARBA00022528"/>
    </source>
</evidence>
<evidence type="ECO:0000256" key="10">
    <source>
        <dbReference type="ARBA" id="ARBA00023136"/>
    </source>
</evidence>
<keyword evidence="10 15" id="KW-0472">Membrane</keyword>
<evidence type="ECO:0000313" key="16">
    <source>
        <dbReference type="EMBL" id="GAQ87234.1"/>
    </source>
</evidence>
<dbReference type="PANTHER" id="PTHR32523">
    <property type="entry name" value="PHYTOL KINASE 1, CHLOROPLASTIC"/>
    <property type="match status" value="1"/>
</dbReference>
<evidence type="ECO:0000256" key="13">
    <source>
        <dbReference type="ARBA" id="ARBA00048889"/>
    </source>
</evidence>
<keyword evidence="4" id="KW-0934">Plastid</keyword>
<feature type="transmembrane region" description="Helical" evidence="15">
    <location>
        <begin position="172"/>
        <end position="193"/>
    </location>
</feature>
<evidence type="ECO:0000256" key="5">
    <source>
        <dbReference type="ARBA" id="ARBA00022679"/>
    </source>
</evidence>
<dbReference type="PANTHER" id="PTHR32523:SF8">
    <property type="entry name" value="DOLICHOL KINASE"/>
    <property type="match status" value="1"/>
</dbReference>
<dbReference type="AlphaFoldDB" id="A0A1Y1I8C9"/>
<evidence type="ECO:0000256" key="9">
    <source>
        <dbReference type="ARBA" id="ARBA00022989"/>
    </source>
</evidence>
<gene>
    <name evidence="16" type="ORF">KFL_003400070</name>
</gene>
<keyword evidence="6 15" id="KW-0812">Transmembrane</keyword>
<keyword evidence="7" id="KW-0418">Kinase</keyword>
<reference evidence="16 17" key="1">
    <citation type="journal article" date="2014" name="Nat. Commun.">
        <title>Klebsormidium flaccidum genome reveals primary factors for plant terrestrial adaptation.</title>
        <authorList>
            <person name="Hori K."/>
            <person name="Maruyama F."/>
            <person name="Fujisawa T."/>
            <person name="Togashi T."/>
            <person name="Yamamoto N."/>
            <person name="Seo M."/>
            <person name="Sato S."/>
            <person name="Yamada T."/>
            <person name="Mori H."/>
            <person name="Tajima N."/>
            <person name="Moriyama T."/>
            <person name="Ikeuchi M."/>
            <person name="Watanabe M."/>
            <person name="Wada H."/>
            <person name="Kobayashi K."/>
            <person name="Saito M."/>
            <person name="Masuda T."/>
            <person name="Sasaki-Sekimoto Y."/>
            <person name="Mashiguchi K."/>
            <person name="Awai K."/>
            <person name="Shimojima M."/>
            <person name="Masuda S."/>
            <person name="Iwai M."/>
            <person name="Nobusawa T."/>
            <person name="Narise T."/>
            <person name="Kondo S."/>
            <person name="Saito H."/>
            <person name="Sato R."/>
            <person name="Murakawa M."/>
            <person name="Ihara Y."/>
            <person name="Oshima-Yamada Y."/>
            <person name="Ohtaka K."/>
            <person name="Satoh M."/>
            <person name="Sonobe K."/>
            <person name="Ishii M."/>
            <person name="Ohtani R."/>
            <person name="Kanamori-Sato M."/>
            <person name="Honoki R."/>
            <person name="Miyazaki D."/>
            <person name="Mochizuki H."/>
            <person name="Umetsu J."/>
            <person name="Higashi K."/>
            <person name="Shibata D."/>
            <person name="Kamiya Y."/>
            <person name="Sato N."/>
            <person name="Nakamura Y."/>
            <person name="Tabata S."/>
            <person name="Ida S."/>
            <person name="Kurokawa K."/>
            <person name="Ohta H."/>
        </authorList>
    </citation>
    <scope>NUCLEOTIDE SEQUENCE [LARGE SCALE GENOMIC DNA]</scope>
    <source>
        <strain evidence="16 17">NIES-2285</strain>
    </source>
</reference>
<dbReference type="EMBL" id="DF237289">
    <property type="protein sequence ID" value="GAQ87234.1"/>
    <property type="molecule type" value="Genomic_DNA"/>
</dbReference>
<evidence type="ECO:0000256" key="1">
    <source>
        <dbReference type="ARBA" id="ARBA00004508"/>
    </source>
</evidence>
<sequence length="353" mass="38642">MFRVQRLSRKVIHIGTGPIFLLTWNLFSDAPESRYFAAAAPLLVTANFFLLGIGVIRDPRAVASMSRRGDPAEMLRGPLYYGIVFLVATTFSHPSPPFVCDLSLVMLRSTCNSWRLQTSLKIANAPWQLVFWRNSPLGVLGLSALCGGDGLAEVLGRRYGRAKLPWSQSKTYVGSSAMFLGSFVFGLAALVYFNYRGNFDRELSLCGAALFVCVLSFAAAAVESFPYRDVDNITVPLAVVVLGHWLLPLAESRGTLAPKDQTHLPKLGVQPAVLQPDAHQAVHEAPDQFRQSRQRKRPPLHRCSFSFGRSSGYNPTAWKMTPIKSPPAALAAVPRGHTPPLVPVGITCVIELP</sequence>
<feature type="region of interest" description="Disordered" evidence="14">
    <location>
        <begin position="284"/>
        <end position="307"/>
    </location>
</feature>
<dbReference type="EC" id="2.7.1.182" evidence="12"/>
<evidence type="ECO:0000256" key="14">
    <source>
        <dbReference type="SAM" id="MobiDB-lite"/>
    </source>
</evidence>
<name>A0A1Y1I8C9_KLENI</name>
<accession>A0A1Y1I8C9</accession>
<feature type="transmembrane region" description="Helical" evidence="15">
    <location>
        <begin position="34"/>
        <end position="56"/>
    </location>
</feature>
<comment type="pathway">
    <text evidence="11">Cofactor biosynthesis; tocopherol biosynthesis.</text>
</comment>
<evidence type="ECO:0000256" key="6">
    <source>
        <dbReference type="ARBA" id="ARBA00022692"/>
    </source>
</evidence>
<evidence type="ECO:0000256" key="7">
    <source>
        <dbReference type="ARBA" id="ARBA00022777"/>
    </source>
</evidence>
<dbReference type="STRING" id="105231.A0A1Y1I8C9"/>
<comment type="similarity">
    <text evidence="2">Belongs to the polyprenol kinase family.</text>
</comment>
<keyword evidence="8" id="KW-0809">Transit peptide</keyword>
<keyword evidence="5 16" id="KW-0808">Transferase</keyword>
<evidence type="ECO:0000256" key="11">
    <source>
        <dbReference type="ARBA" id="ARBA00024015"/>
    </source>
</evidence>
<keyword evidence="3" id="KW-0150">Chloroplast</keyword>
<organism evidence="16 17">
    <name type="scientific">Klebsormidium nitens</name>
    <name type="common">Green alga</name>
    <name type="synonym">Ulothrix nitens</name>
    <dbReference type="NCBI Taxonomy" id="105231"/>
    <lineage>
        <taxon>Eukaryota</taxon>
        <taxon>Viridiplantae</taxon>
        <taxon>Streptophyta</taxon>
        <taxon>Klebsormidiophyceae</taxon>
        <taxon>Klebsormidiales</taxon>
        <taxon>Klebsormidiaceae</taxon>
        <taxon>Klebsormidium</taxon>
    </lineage>
</organism>
<evidence type="ECO:0000313" key="17">
    <source>
        <dbReference type="Proteomes" id="UP000054558"/>
    </source>
</evidence>
<dbReference type="GO" id="GO:0010276">
    <property type="term" value="F:phytol kinase activity"/>
    <property type="evidence" value="ECO:0007669"/>
    <property type="project" value="UniProtKB-EC"/>
</dbReference>
<dbReference type="GO" id="GO:0016301">
    <property type="term" value="F:kinase activity"/>
    <property type="evidence" value="ECO:0000318"/>
    <property type="project" value="GO_Central"/>
</dbReference>
<keyword evidence="17" id="KW-1185">Reference proteome</keyword>
<dbReference type="GO" id="GO:0031969">
    <property type="term" value="C:chloroplast membrane"/>
    <property type="evidence" value="ECO:0007669"/>
    <property type="project" value="UniProtKB-SubCell"/>
</dbReference>
<comment type="subcellular location">
    <subcellularLocation>
        <location evidence="1">Plastid</location>
        <location evidence="1">Chloroplast membrane</location>
        <topology evidence="1">Multi-pass membrane protein</topology>
    </subcellularLocation>
</comment>
<dbReference type="OrthoDB" id="5673at2759"/>
<evidence type="ECO:0000256" key="12">
    <source>
        <dbReference type="ARBA" id="ARBA00039024"/>
    </source>
</evidence>
<protein>
    <recommendedName>
        <fullName evidence="12">phytol kinase</fullName>
        <ecNumber evidence="12">2.7.1.182</ecNumber>
    </recommendedName>
</protein>
<feature type="transmembrane region" description="Helical" evidence="15">
    <location>
        <begin position="77"/>
        <end position="94"/>
    </location>
</feature>
<dbReference type="InterPro" id="IPR039606">
    <property type="entry name" value="Phytol/farnesol_kinase"/>
</dbReference>
<evidence type="ECO:0000256" key="15">
    <source>
        <dbReference type="SAM" id="Phobius"/>
    </source>
</evidence>
<keyword evidence="9 15" id="KW-1133">Transmembrane helix</keyword>
<feature type="transmembrane region" description="Helical" evidence="15">
    <location>
        <begin position="233"/>
        <end position="250"/>
    </location>
</feature>